<organism evidence="2">
    <name type="scientific">Hanusia phi</name>
    <dbReference type="NCBI Taxonomy" id="3032"/>
    <lineage>
        <taxon>Eukaryota</taxon>
        <taxon>Cryptophyceae</taxon>
        <taxon>Pyrenomonadales</taxon>
        <taxon>Geminigeraceae</taxon>
        <taxon>Hanusia</taxon>
    </lineage>
</organism>
<protein>
    <recommendedName>
        <fullName evidence="3">PB1 domain-containing protein</fullName>
    </recommendedName>
</protein>
<name>A0A7S0E203_9CRYP</name>
<feature type="region of interest" description="Disordered" evidence="1">
    <location>
        <begin position="124"/>
        <end position="145"/>
    </location>
</feature>
<accession>A0A7S0E203</accession>
<sequence>MQSAQRWIMTMACCDNRMPDVKTTDEIQGPFLITCFDESDTELRDIKVQPTTNWTEMQLCISEVLGAQAMFAYDDGTGVDFPVRNEEEWNHFLDILRNDKSVNGEYDILLLSSGGWERYNAKQEKNNREQGNERNVSGKSNKLQKKVSFKDSQDALAETFFIETYAEEQTS</sequence>
<dbReference type="EMBL" id="HBEO01004833">
    <property type="protein sequence ID" value="CAD8471202.1"/>
    <property type="molecule type" value="Transcribed_RNA"/>
</dbReference>
<gene>
    <name evidence="2" type="ORF">HPHI1048_LOCUS3441</name>
</gene>
<proteinExistence type="predicted"/>
<evidence type="ECO:0008006" key="3">
    <source>
        <dbReference type="Google" id="ProtNLM"/>
    </source>
</evidence>
<dbReference type="AlphaFoldDB" id="A0A7S0E203"/>
<evidence type="ECO:0000313" key="2">
    <source>
        <dbReference type="EMBL" id="CAD8471202.1"/>
    </source>
</evidence>
<evidence type="ECO:0000256" key="1">
    <source>
        <dbReference type="SAM" id="MobiDB-lite"/>
    </source>
</evidence>
<reference evidence="2" key="1">
    <citation type="submission" date="2021-01" db="EMBL/GenBank/DDBJ databases">
        <authorList>
            <person name="Corre E."/>
            <person name="Pelletier E."/>
            <person name="Niang G."/>
            <person name="Scheremetjew M."/>
            <person name="Finn R."/>
            <person name="Kale V."/>
            <person name="Holt S."/>
            <person name="Cochrane G."/>
            <person name="Meng A."/>
            <person name="Brown T."/>
            <person name="Cohen L."/>
        </authorList>
    </citation>
    <scope>NUCLEOTIDE SEQUENCE</scope>
    <source>
        <strain evidence="2">CCMP325</strain>
    </source>
</reference>